<dbReference type="OrthoDB" id="9804503at2"/>
<organism evidence="3 4">
    <name type="scientific">Selenihalanaerobacter shriftii</name>
    <dbReference type="NCBI Taxonomy" id="142842"/>
    <lineage>
        <taxon>Bacteria</taxon>
        <taxon>Bacillati</taxon>
        <taxon>Bacillota</taxon>
        <taxon>Clostridia</taxon>
        <taxon>Halanaerobiales</taxon>
        <taxon>Halobacteroidaceae</taxon>
        <taxon>Selenihalanaerobacter</taxon>
    </lineage>
</organism>
<evidence type="ECO:0000313" key="3">
    <source>
        <dbReference type="EMBL" id="SJZ41764.1"/>
    </source>
</evidence>
<dbReference type="AlphaFoldDB" id="A0A1T4KH85"/>
<sequence length="164" mass="18692">MRKLLSILLAAFLVITIVGCSSQDKVPGQEDQPRQEVPQTDEFSDPAGPEKLNDMTEKSVDEVDEVQDLGSDAELDNRKQKPTYQADIKPILQEDCINCHKNESTVGEENKFSNYQEIMRFVKPGKPKESKLVISIQDDNSMRKYINTDEINIIEYWVRTGAKK</sequence>
<gene>
    <name evidence="3" type="ORF">SAMN02745118_00779</name>
</gene>
<dbReference type="STRING" id="142842.SAMN02745118_00779"/>
<keyword evidence="2" id="KW-0732">Signal</keyword>
<dbReference type="Proteomes" id="UP000190625">
    <property type="component" value="Unassembled WGS sequence"/>
</dbReference>
<dbReference type="PROSITE" id="PS51257">
    <property type="entry name" value="PROKAR_LIPOPROTEIN"/>
    <property type="match status" value="1"/>
</dbReference>
<name>A0A1T4KH85_9FIRM</name>
<proteinExistence type="predicted"/>
<feature type="signal peptide" evidence="2">
    <location>
        <begin position="1"/>
        <end position="22"/>
    </location>
</feature>
<evidence type="ECO:0000256" key="2">
    <source>
        <dbReference type="SAM" id="SignalP"/>
    </source>
</evidence>
<feature type="region of interest" description="Disordered" evidence="1">
    <location>
        <begin position="23"/>
        <end position="62"/>
    </location>
</feature>
<evidence type="ECO:0000256" key="1">
    <source>
        <dbReference type="SAM" id="MobiDB-lite"/>
    </source>
</evidence>
<keyword evidence="4" id="KW-1185">Reference proteome</keyword>
<evidence type="ECO:0000313" key="4">
    <source>
        <dbReference type="Proteomes" id="UP000190625"/>
    </source>
</evidence>
<feature type="compositionally biased region" description="Basic and acidic residues" evidence="1">
    <location>
        <begin position="51"/>
        <end position="61"/>
    </location>
</feature>
<feature type="chain" id="PRO_5039191684" description="Planctomycete cytochrome C" evidence="2">
    <location>
        <begin position="23"/>
        <end position="164"/>
    </location>
</feature>
<dbReference type="EMBL" id="FUWM01000006">
    <property type="protein sequence ID" value="SJZ41764.1"/>
    <property type="molecule type" value="Genomic_DNA"/>
</dbReference>
<reference evidence="4" key="1">
    <citation type="submission" date="2017-02" db="EMBL/GenBank/DDBJ databases">
        <authorList>
            <person name="Varghese N."/>
            <person name="Submissions S."/>
        </authorList>
    </citation>
    <scope>NUCLEOTIDE SEQUENCE [LARGE SCALE GENOMIC DNA]</scope>
    <source>
        <strain evidence="4">ATCC BAA-73</strain>
    </source>
</reference>
<accession>A0A1T4KH85</accession>
<evidence type="ECO:0008006" key="5">
    <source>
        <dbReference type="Google" id="ProtNLM"/>
    </source>
</evidence>
<protein>
    <recommendedName>
        <fullName evidence="5">Planctomycete cytochrome C</fullName>
    </recommendedName>
</protein>
<dbReference type="RefSeq" id="WP_078809274.1">
    <property type="nucleotide sequence ID" value="NZ_FUWM01000006.1"/>
</dbReference>